<dbReference type="NCBIfam" id="TIGR04031">
    <property type="entry name" value="Htur_1727_fam"/>
    <property type="match status" value="1"/>
</dbReference>
<feature type="region of interest" description="Disordered" evidence="1">
    <location>
        <begin position="75"/>
        <end position="115"/>
    </location>
</feature>
<reference evidence="2 3" key="1">
    <citation type="submission" date="2019-12" db="EMBL/GenBank/DDBJ databases">
        <title>Isolation and characterization of three novel carbon monoxide-oxidizing members of Halobacteria from salione crusts and soils.</title>
        <authorList>
            <person name="Myers M.R."/>
            <person name="King G.M."/>
        </authorList>
    </citation>
    <scope>NUCLEOTIDE SEQUENCE [LARGE SCALE GENOMIC DNA]</scope>
    <source>
        <strain evidence="2 3">PCN9</strain>
    </source>
</reference>
<feature type="compositionally biased region" description="Basic and acidic residues" evidence="1">
    <location>
        <begin position="75"/>
        <end position="86"/>
    </location>
</feature>
<sequence>MARDDRTRVEDAPRSATGREWEVFVREAAGDPLKHVGSVTAANAETAHEHASQLFDWAARDVWLCPADETRRYTTHSLGEDHEDGSKTTSQDAAPDDSETTNHDVVSTDSGGGSA</sequence>
<dbReference type="Gene3D" id="3.10.20.520">
    <property type="entry name" value="Phenylacetic acid degradation B"/>
    <property type="match status" value="1"/>
</dbReference>
<evidence type="ECO:0000313" key="2">
    <source>
        <dbReference type="EMBL" id="MXR21160.1"/>
    </source>
</evidence>
<dbReference type="InterPro" id="IPR038693">
    <property type="entry name" value="PaaB_sf"/>
</dbReference>
<evidence type="ECO:0000256" key="1">
    <source>
        <dbReference type="SAM" id="MobiDB-lite"/>
    </source>
</evidence>
<dbReference type="AlphaFoldDB" id="A0A6B0SQL2"/>
<dbReference type="InterPro" id="IPR009359">
    <property type="entry name" value="PaaB"/>
</dbReference>
<dbReference type="Pfam" id="PF06243">
    <property type="entry name" value="PaaB"/>
    <property type="match status" value="1"/>
</dbReference>
<protein>
    <submittedName>
        <fullName evidence="2">RSAM-partnered protein</fullName>
    </submittedName>
</protein>
<accession>A0A6B0SQL2</accession>
<gene>
    <name evidence="2" type="ORF">GRX66_11310</name>
</gene>
<keyword evidence="3" id="KW-1185">Reference proteome</keyword>
<dbReference type="InterPro" id="IPR023976">
    <property type="entry name" value="CHP04031_Htur1727"/>
</dbReference>
<name>A0A6B0SQL2_9EURY</name>
<proteinExistence type="predicted"/>
<comment type="caution">
    <text evidence="2">The sequence shown here is derived from an EMBL/GenBank/DDBJ whole genome shotgun (WGS) entry which is preliminary data.</text>
</comment>
<dbReference type="RefSeq" id="WP_159526655.1">
    <property type="nucleotide sequence ID" value="NZ_WUUU01000088.1"/>
</dbReference>
<organism evidence="2 3">
    <name type="scientific">Halobacterium bonnevillei</name>
    <dbReference type="NCBI Taxonomy" id="2692200"/>
    <lineage>
        <taxon>Archaea</taxon>
        <taxon>Methanobacteriati</taxon>
        <taxon>Methanobacteriota</taxon>
        <taxon>Stenosarchaea group</taxon>
        <taxon>Halobacteria</taxon>
        <taxon>Halobacteriales</taxon>
        <taxon>Halobacteriaceae</taxon>
        <taxon>Halobacterium</taxon>
    </lineage>
</organism>
<evidence type="ECO:0000313" key="3">
    <source>
        <dbReference type="Proteomes" id="UP000471521"/>
    </source>
</evidence>
<dbReference type="Proteomes" id="UP000471521">
    <property type="component" value="Unassembled WGS sequence"/>
</dbReference>
<dbReference type="EMBL" id="WUUU01000088">
    <property type="protein sequence ID" value="MXR21160.1"/>
    <property type="molecule type" value="Genomic_DNA"/>
</dbReference>
<dbReference type="OrthoDB" id="168567at2157"/>